<feature type="transmembrane region" description="Helical" evidence="1">
    <location>
        <begin position="114"/>
        <end position="137"/>
    </location>
</feature>
<reference evidence="5 6" key="1">
    <citation type="submission" date="2020-03" db="EMBL/GenBank/DDBJ databases">
        <title>Soil Listeria distribution.</title>
        <authorList>
            <person name="Liao J."/>
            <person name="Wiedmann M."/>
        </authorList>
    </citation>
    <scope>NUCLEOTIDE SEQUENCE [LARGE SCALE GENOMIC DNA]</scope>
    <source>
        <strain evidence="4 6">FSL L7-0039</strain>
        <strain evidence="3 5">FSL L7-0051</strain>
        <strain evidence="2 7">FSL L7-0054</strain>
    </source>
</reference>
<dbReference type="AlphaFoldDB" id="A0A7X0ZS52"/>
<feature type="transmembrane region" description="Helical" evidence="1">
    <location>
        <begin position="208"/>
        <end position="228"/>
    </location>
</feature>
<evidence type="ECO:0000313" key="2">
    <source>
        <dbReference type="EMBL" id="MBC2284470.1"/>
    </source>
</evidence>
<accession>A0A7X0ZS52</accession>
<keyword evidence="1" id="KW-0472">Membrane</keyword>
<keyword evidence="1" id="KW-1133">Transmembrane helix</keyword>
<sequence>MRVNSRIFRYFVYVFYSQIRYRLFIGLFLLLFILGMLYVNVIVFQQMPIDIYEGVSFDQVKEGVFIFPVIWLFIQMLPFYILGNVFSRSVDEFDINIVGKLGGVRKSYLWASKFMIITIFCVVYSAFLFMMASAIYPVVLGRALSMMLVLIYMSTIFCWLDYYFSSSVSFLAVAIFYGITIYIETPLFPLNAAMGARYEVMYLDCGMLLFVLEIMILLFLFLVGKLLYKNIEF</sequence>
<gene>
    <name evidence="2" type="ORF">HCB69_08770</name>
    <name evidence="3" type="ORF">HCC36_12005</name>
    <name evidence="4" type="ORF">HCJ81_01245</name>
</gene>
<dbReference type="EMBL" id="JAARZT010000023">
    <property type="protein sequence ID" value="MBC2293955.1"/>
    <property type="molecule type" value="Genomic_DNA"/>
</dbReference>
<dbReference type="EMBL" id="JAARZS010000019">
    <property type="protein sequence ID" value="MBC2284470.1"/>
    <property type="molecule type" value="Genomic_DNA"/>
</dbReference>
<proteinExistence type="predicted"/>
<feature type="transmembrane region" description="Helical" evidence="1">
    <location>
        <begin position="170"/>
        <end position="188"/>
    </location>
</feature>
<evidence type="ECO:0000313" key="4">
    <source>
        <dbReference type="EMBL" id="MBC2309488.1"/>
    </source>
</evidence>
<evidence type="ECO:0000313" key="5">
    <source>
        <dbReference type="Proteomes" id="UP000543005"/>
    </source>
</evidence>
<dbReference type="Proteomes" id="UP000585696">
    <property type="component" value="Unassembled WGS sequence"/>
</dbReference>
<comment type="caution">
    <text evidence="4">The sequence shown here is derived from an EMBL/GenBank/DDBJ whole genome shotgun (WGS) entry which is preliminary data.</text>
</comment>
<evidence type="ECO:0000313" key="3">
    <source>
        <dbReference type="EMBL" id="MBC2293955.1"/>
    </source>
</evidence>
<evidence type="ECO:0000256" key="1">
    <source>
        <dbReference type="SAM" id="Phobius"/>
    </source>
</evidence>
<dbReference type="Proteomes" id="UP000543005">
    <property type="component" value="Unassembled WGS sequence"/>
</dbReference>
<name>A0A7X0ZS52_9LIST</name>
<feature type="transmembrane region" description="Helical" evidence="1">
    <location>
        <begin position="143"/>
        <end position="163"/>
    </location>
</feature>
<organism evidence="4 6">
    <name type="scientific">Listeria booriae</name>
    <dbReference type="NCBI Taxonomy" id="1552123"/>
    <lineage>
        <taxon>Bacteria</taxon>
        <taxon>Bacillati</taxon>
        <taxon>Bacillota</taxon>
        <taxon>Bacilli</taxon>
        <taxon>Bacillales</taxon>
        <taxon>Listeriaceae</taxon>
        <taxon>Listeria</taxon>
    </lineage>
</organism>
<dbReference type="RefSeq" id="WP_185629637.1">
    <property type="nucleotide sequence ID" value="NZ_JAARZS010000019.1"/>
</dbReference>
<protein>
    <submittedName>
        <fullName evidence="4">Uncharacterized protein</fullName>
    </submittedName>
</protein>
<dbReference type="Proteomes" id="UP000565628">
    <property type="component" value="Unassembled WGS sequence"/>
</dbReference>
<dbReference type="EMBL" id="JAASWV010000002">
    <property type="protein sequence ID" value="MBC2309488.1"/>
    <property type="molecule type" value="Genomic_DNA"/>
</dbReference>
<keyword evidence="1" id="KW-0812">Transmembrane</keyword>
<feature type="transmembrane region" description="Helical" evidence="1">
    <location>
        <begin position="64"/>
        <end position="82"/>
    </location>
</feature>
<evidence type="ECO:0000313" key="6">
    <source>
        <dbReference type="Proteomes" id="UP000565628"/>
    </source>
</evidence>
<evidence type="ECO:0000313" key="7">
    <source>
        <dbReference type="Proteomes" id="UP000585696"/>
    </source>
</evidence>
<feature type="transmembrane region" description="Helical" evidence="1">
    <location>
        <begin position="21"/>
        <end position="44"/>
    </location>
</feature>